<evidence type="ECO:0000313" key="8">
    <source>
        <dbReference type="Proteomes" id="UP000321514"/>
    </source>
</evidence>
<feature type="domain" description="Ku" evidence="4">
    <location>
        <begin position="53"/>
        <end position="181"/>
    </location>
</feature>
<evidence type="ECO:0000313" key="7">
    <source>
        <dbReference type="Proteomes" id="UP000183760"/>
    </source>
</evidence>
<dbReference type="GO" id="GO:0006310">
    <property type="term" value="P:DNA recombination"/>
    <property type="evidence" value="ECO:0007669"/>
    <property type="project" value="UniProtKB-KW"/>
</dbReference>
<reference evidence="5 8" key="2">
    <citation type="submission" date="2019-07" db="EMBL/GenBank/DDBJ databases">
        <title>Whole genome shotgun sequence of Myxococcus fulvus NBRC 100333.</title>
        <authorList>
            <person name="Hosoyama A."/>
            <person name="Uohara A."/>
            <person name="Ohji S."/>
            <person name="Ichikawa N."/>
        </authorList>
    </citation>
    <scope>NUCLEOTIDE SEQUENCE [LARGE SCALE GENOMIC DNA]</scope>
    <source>
        <strain evidence="5 8">NBRC 100333</strain>
    </source>
</reference>
<name>A0A511SXG8_MYXFU</name>
<keyword evidence="2" id="KW-0233">DNA recombination</keyword>
<dbReference type="EMBL" id="FOIB01000002">
    <property type="protein sequence ID" value="SET54762.1"/>
    <property type="molecule type" value="Genomic_DNA"/>
</dbReference>
<dbReference type="Pfam" id="PF02735">
    <property type="entry name" value="Ku"/>
    <property type="match status" value="1"/>
</dbReference>
<dbReference type="EMBL" id="BJXR01000014">
    <property type="protein sequence ID" value="GEN06237.1"/>
    <property type="molecule type" value="Genomic_DNA"/>
</dbReference>
<dbReference type="HAMAP" id="MF_01875">
    <property type="entry name" value="Prokaryotic_Ku"/>
    <property type="match status" value="1"/>
</dbReference>
<dbReference type="InterPro" id="IPR009187">
    <property type="entry name" value="Prok_Ku"/>
</dbReference>
<dbReference type="PANTHER" id="PTHR41251:SF1">
    <property type="entry name" value="NON-HOMOLOGOUS END JOINING PROTEIN KU"/>
    <property type="match status" value="1"/>
</dbReference>
<organism evidence="5 8">
    <name type="scientific">Myxococcus fulvus</name>
    <dbReference type="NCBI Taxonomy" id="33"/>
    <lineage>
        <taxon>Bacteria</taxon>
        <taxon>Pseudomonadati</taxon>
        <taxon>Myxococcota</taxon>
        <taxon>Myxococcia</taxon>
        <taxon>Myxococcales</taxon>
        <taxon>Cystobacterineae</taxon>
        <taxon>Myxococcaceae</taxon>
        <taxon>Myxococcus</taxon>
    </lineage>
</organism>
<reference evidence="6 7" key="1">
    <citation type="submission" date="2016-10" db="EMBL/GenBank/DDBJ databases">
        <authorList>
            <person name="Varghese N."/>
            <person name="Submissions S."/>
        </authorList>
    </citation>
    <scope>NUCLEOTIDE SEQUENCE [LARGE SCALE GENOMIC DNA]</scope>
    <source>
        <strain evidence="6 7">DSM 16525</strain>
    </source>
</reference>
<dbReference type="PANTHER" id="PTHR41251">
    <property type="entry name" value="NON-HOMOLOGOUS END JOINING PROTEIN KU"/>
    <property type="match status" value="1"/>
</dbReference>
<evidence type="ECO:0000313" key="6">
    <source>
        <dbReference type="EMBL" id="SET54762.1"/>
    </source>
</evidence>
<dbReference type="InterPro" id="IPR016194">
    <property type="entry name" value="SPOC-like_C_dom_sf"/>
</dbReference>
<comment type="caution">
    <text evidence="5">The sequence shown here is derived from an EMBL/GenBank/DDBJ whole genome shotgun (WGS) entry which is preliminary data.</text>
</comment>
<dbReference type="AlphaFoldDB" id="A0A511SXG8"/>
<dbReference type="OrthoDB" id="9795084at2"/>
<dbReference type="SMART" id="SM00559">
    <property type="entry name" value="Ku78"/>
    <property type="match status" value="1"/>
</dbReference>
<evidence type="ECO:0000259" key="4">
    <source>
        <dbReference type="SMART" id="SM00559"/>
    </source>
</evidence>
<accession>A0A511SXG8</accession>
<dbReference type="NCBIfam" id="TIGR02772">
    <property type="entry name" value="Ku_bact"/>
    <property type="match status" value="1"/>
</dbReference>
<comment type="similarity">
    <text evidence="2">Belongs to the prokaryotic Ku family.</text>
</comment>
<evidence type="ECO:0000313" key="5">
    <source>
        <dbReference type="EMBL" id="GEN06237.1"/>
    </source>
</evidence>
<dbReference type="Proteomes" id="UP000183760">
    <property type="component" value="Unassembled WGS sequence"/>
</dbReference>
<dbReference type="GO" id="GO:0006303">
    <property type="term" value="P:double-strand break repair via nonhomologous end joining"/>
    <property type="evidence" value="ECO:0007669"/>
    <property type="project" value="UniProtKB-UniRule"/>
</dbReference>
<keyword evidence="2" id="KW-0234">DNA repair</keyword>
<keyword evidence="1 2" id="KW-0238">DNA-binding</keyword>
<evidence type="ECO:0000256" key="3">
    <source>
        <dbReference type="SAM" id="MobiDB-lite"/>
    </source>
</evidence>
<dbReference type="InterPro" id="IPR006164">
    <property type="entry name" value="DNA_bd_Ku70/Ku80"/>
</dbReference>
<dbReference type="Gene3D" id="2.40.290.10">
    <property type="match status" value="1"/>
</dbReference>
<gene>
    <name evidence="2" type="primary">ku</name>
    <name evidence="5" type="ORF">MFU01_12740</name>
    <name evidence="6" type="ORF">SAMN05443572_102652</name>
</gene>
<feature type="compositionally biased region" description="Basic residues" evidence="3">
    <location>
        <begin position="227"/>
        <end position="236"/>
    </location>
</feature>
<proteinExistence type="inferred from homology"/>
<feature type="region of interest" description="Disordered" evidence="3">
    <location>
        <begin position="226"/>
        <end position="329"/>
    </location>
</feature>
<dbReference type="STRING" id="1334629.MFUL124B02_34520"/>
<keyword evidence="2" id="KW-0227">DNA damage</keyword>
<evidence type="ECO:0000256" key="2">
    <source>
        <dbReference type="HAMAP-Rule" id="MF_01875"/>
    </source>
</evidence>
<dbReference type="Proteomes" id="UP000321514">
    <property type="component" value="Unassembled WGS sequence"/>
</dbReference>
<dbReference type="SUPFAM" id="SSF100939">
    <property type="entry name" value="SPOC domain-like"/>
    <property type="match status" value="1"/>
</dbReference>
<evidence type="ECO:0000256" key="1">
    <source>
        <dbReference type="ARBA" id="ARBA00023125"/>
    </source>
</evidence>
<protein>
    <recommendedName>
        <fullName evidence="2">Non-homologous end joining protein Ku</fullName>
    </recommendedName>
</protein>
<sequence length="329" mass="35275">MARPVWVGSLSFGLVTLPVRLHGAVSSRQARFHLLHDADGARIQNKRVCSAEGEEVPLEHVVRGYTLEDGRQVTVTSGELDALDPVSSRVIALEEFVDPAEVDPLLLDTSYHLVPARGAEPAYALMAEALRASGRVGVGRLVLYQKGHLCLVRPHARGLVLSTLHAVDEVVSQEQLSELELTGASVAPAELDAALRLIESRSTTFDPRRHPDEHRQRVMAFLERRARAQAKSKRVPRTAPEVGAPAGAKVRGPEATPVEGALRLRPRLAAREVREDSGGLGSKPFRVEPGEGGAPDDPRRASTPGPVTPYATPEGSGGLGAPDPKKPRG</sequence>
<comment type="subunit">
    <text evidence="2">Homodimer. Interacts with LigD.</text>
</comment>
<dbReference type="GO" id="GO:0003690">
    <property type="term" value="F:double-stranded DNA binding"/>
    <property type="evidence" value="ECO:0007669"/>
    <property type="project" value="UniProtKB-UniRule"/>
</dbReference>
<comment type="function">
    <text evidence="2">With LigD forms a non-homologous end joining (NHEJ) DNA repair enzyme, which repairs dsDNA breaks with reduced fidelity. Binds linear dsDNA with 5'- and 3'- overhangs but not closed circular dsDNA nor ssDNA. Recruits and stimulates the ligase activity of LigD.</text>
</comment>
<keyword evidence="7" id="KW-1185">Reference proteome</keyword>
<dbReference type="RefSeq" id="WP_074950912.1">
    <property type="nucleotide sequence ID" value="NZ_BJXR01000014.1"/>
</dbReference>